<reference evidence="1" key="1">
    <citation type="journal article" date="2019" name="BMC Genomics">
        <title>A new reference genome for Sorghum bicolor reveals high levels of sequence similarity between sweet and grain genotypes: implications for the genetics of sugar metabolism.</title>
        <authorList>
            <person name="Cooper E.A."/>
            <person name="Brenton Z.W."/>
            <person name="Flinn B.S."/>
            <person name="Jenkins J."/>
            <person name="Shu S."/>
            <person name="Flowers D."/>
            <person name="Luo F."/>
            <person name="Wang Y."/>
            <person name="Xia P."/>
            <person name="Barry K."/>
            <person name="Daum C."/>
            <person name="Lipzen A."/>
            <person name="Yoshinaga Y."/>
            <person name="Schmutz J."/>
            <person name="Saski C."/>
            <person name="Vermerris W."/>
            <person name="Kresovich S."/>
        </authorList>
    </citation>
    <scope>NUCLEOTIDE SEQUENCE</scope>
</reference>
<evidence type="ECO:0000313" key="2">
    <source>
        <dbReference type="Proteomes" id="UP000807115"/>
    </source>
</evidence>
<dbReference type="EMBL" id="CM027681">
    <property type="protein sequence ID" value="KAG0544494.1"/>
    <property type="molecule type" value="Genomic_DNA"/>
</dbReference>
<dbReference type="AlphaFoldDB" id="A0A921UU00"/>
<gene>
    <name evidence="1" type="ORF">BDA96_02G279800</name>
</gene>
<accession>A0A921UU00</accession>
<reference evidence="1" key="2">
    <citation type="submission" date="2020-10" db="EMBL/GenBank/DDBJ databases">
        <authorList>
            <person name="Cooper E.A."/>
            <person name="Brenton Z.W."/>
            <person name="Flinn B.S."/>
            <person name="Jenkins J."/>
            <person name="Shu S."/>
            <person name="Flowers D."/>
            <person name="Luo F."/>
            <person name="Wang Y."/>
            <person name="Xia P."/>
            <person name="Barry K."/>
            <person name="Daum C."/>
            <person name="Lipzen A."/>
            <person name="Yoshinaga Y."/>
            <person name="Schmutz J."/>
            <person name="Saski C."/>
            <person name="Vermerris W."/>
            <person name="Kresovich S."/>
        </authorList>
    </citation>
    <scope>NUCLEOTIDE SEQUENCE</scope>
</reference>
<comment type="caution">
    <text evidence="1">The sequence shown here is derived from an EMBL/GenBank/DDBJ whole genome shotgun (WGS) entry which is preliminary data.</text>
</comment>
<name>A0A921UU00_SORBI</name>
<dbReference type="Proteomes" id="UP000807115">
    <property type="component" value="Chromosome 2"/>
</dbReference>
<sequence length="65" mass="7411">MGIWDTLYFQGLNSETSTGSEVLIKMETKPWVDNRKNLRGYVHVAIFFSAKSARVYPLESKLTAD</sequence>
<organism evidence="1 2">
    <name type="scientific">Sorghum bicolor</name>
    <name type="common">Sorghum</name>
    <name type="synonym">Sorghum vulgare</name>
    <dbReference type="NCBI Taxonomy" id="4558"/>
    <lineage>
        <taxon>Eukaryota</taxon>
        <taxon>Viridiplantae</taxon>
        <taxon>Streptophyta</taxon>
        <taxon>Embryophyta</taxon>
        <taxon>Tracheophyta</taxon>
        <taxon>Spermatophyta</taxon>
        <taxon>Magnoliopsida</taxon>
        <taxon>Liliopsida</taxon>
        <taxon>Poales</taxon>
        <taxon>Poaceae</taxon>
        <taxon>PACMAD clade</taxon>
        <taxon>Panicoideae</taxon>
        <taxon>Andropogonodae</taxon>
        <taxon>Andropogoneae</taxon>
        <taxon>Sorghinae</taxon>
        <taxon>Sorghum</taxon>
    </lineage>
</organism>
<evidence type="ECO:0000313" key="1">
    <source>
        <dbReference type="EMBL" id="KAG0544494.1"/>
    </source>
</evidence>
<proteinExistence type="predicted"/>
<protein>
    <submittedName>
        <fullName evidence="1">Uncharacterized protein</fullName>
    </submittedName>
</protein>